<keyword evidence="4" id="KW-1185">Reference proteome</keyword>
<feature type="domain" description="Ice-binding protein C-terminal" evidence="2">
    <location>
        <begin position="199"/>
        <end position="221"/>
    </location>
</feature>
<keyword evidence="1" id="KW-0732">Signal</keyword>
<dbReference type="AlphaFoldDB" id="A0A5C7FRT1"/>
<name>A0A5C7FRT1_9BURK</name>
<proteinExistence type="predicted"/>
<dbReference type="InterPro" id="IPR013424">
    <property type="entry name" value="Ice-binding_C"/>
</dbReference>
<sequence length="226" mass="23336">MPNPGIVFTELQLPQPERIAMKHAFALVVLACTLLTPAQAAVVHTSSAAFLPQVGGGAYTETFDTALSNAPRALDYAQGDFAYTVFAGRGLFGNGDFLGTSTTASSLTISFTGADVTAFGANFYNTGVDLAFRAAEIIIALSDGTITRFTPSSVEDSYRGFTSDVAIASVTLSSTDLLDFASLDNLTVGAWIGEAPGEVPEPASLGLIGIGLAGLLGQRRRASSAN</sequence>
<reference evidence="3 4" key="1">
    <citation type="submission" date="2019-08" db="EMBL/GenBank/DDBJ databases">
        <title>Massilia golmudensis sp. nov., isolated from sand in the Qinghai-Tibetan Plateau.</title>
        <authorList>
            <person name="Zhang B."/>
        </authorList>
    </citation>
    <scope>NUCLEOTIDE SEQUENCE [LARGE SCALE GENOMIC DNA]</scope>
    <source>
        <strain evidence="3 4">GEM5</strain>
    </source>
</reference>
<protein>
    <submittedName>
        <fullName evidence="3">PEP-CTERM sorting domain-containing protein</fullName>
    </submittedName>
</protein>
<evidence type="ECO:0000256" key="1">
    <source>
        <dbReference type="SAM" id="SignalP"/>
    </source>
</evidence>
<comment type="caution">
    <text evidence="3">The sequence shown here is derived from an EMBL/GenBank/DDBJ whole genome shotgun (WGS) entry which is preliminary data.</text>
</comment>
<evidence type="ECO:0000313" key="4">
    <source>
        <dbReference type="Proteomes" id="UP000321413"/>
    </source>
</evidence>
<feature type="signal peptide" evidence="1">
    <location>
        <begin position="1"/>
        <end position="40"/>
    </location>
</feature>
<organism evidence="3 4">
    <name type="scientific">Massilia arenae</name>
    <dbReference type="NCBI Taxonomy" id="2603288"/>
    <lineage>
        <taxon>Bacteria</taxon>
        <taxon>Pseudomonadati</taxon>
        <taxon>Pseudomonadota</taxon>
        <taxon>Betaproteobacteria</taxon>
        <taxon>Burkholderiales</taxon>
        <taxon>Oxalobacteraceae</taxon>
        <taxon>Telluria group</taxon>
        <taxon>Massilia</taxon>
    </lineage>
</organism>
<accession>A0A5C7FRT1</accession>
<dbReference type="Pfam" id="PF07589">
    <property type="entry name" value="PEP-CTERM"/>
    <property type="match status" value="1"/>
</dbReference>
<evidence type="ECO:0000259" key="2">
    <source>
        <dbReference type="Pfam" id="PF07589"/>
    </source>
</evidence>
<dbReference type="Proteomes" id="UP000321413">
    <property type="component" value="Unassembled WGS sequence"/>
</dbReference>
<evidence type="ECO:0000313" key="3">
    <source>
        <dbReference type="EMBL" id="TXF97144.1"/>
    </source>
</evidence>
<feature type="chain" id="PRO_5023009437" evidence="1">
    <location>
        <begin position="41"/>
        <end position="226"/>
    </location>
</feature>
<dbReference type="NCBIfam" id="TIGR02595">
    <property type="entry name" value="PEP_CTERM"/>
    <property type="match status" value="1"/>
</dbReference>
<dbReference type="EMBL" id="VPFD01000029">
    <property type="protein sequence ID" value="TXF97144.1"/>
    <property type="molecule type" value="Genomic_DNA"/>
</dbReference>
<gene>
    <name evidence="3" type="ORF">FVD38_21810</name>
</gene>